<dbReference type="GO" id="GO:0008757">
    <property type="term" value="F:S-adenosylmethionine-dependent methyltransferase activity"/>
    <property type="evidence" value="ECO:0007669"/>
    <property type="project" value="InterPro"/>
</dbReference>
<dbReference type="InterPro" id="IPR013216">
    <property type="entry name" value="Methyltransf_11"/>
</dbReference>
<proteinExistence type="predicted"/>
<dbReference type="InterPro" id="IPR029063">
    <property type="entry name" value="SAM-dependent_MTases_sf"/>
</dbReference>
<sequence length="204" mass="23650">MTPWDAFAREKVEKIFTEKRSIVDIGGGLRISKEKGNRYNKKNEWLLPLMTAVDYKVLDPVSTYHPDIVGDIHKLPFENDSQDAIICVAVLEHIEDPAKACGEIYRVLKPGGYAFVYIPFLYYYHAERGYYHDYWRFTKDAAYLLFKNFSTIEIENVRGALATWLHISPLGKIKILVKVFNFLDKIFGKIKSNQVSGYNIFLIK</sequence>
<gene>
    <name evidence="2" type="ORF">UU69_C0001G0044</name>
</gene>
<dbReference type="CDD" id="cd02440">
    <property type="entry name" value="AdoMet_MTases"/>
    <property type="match status" value="1"/>
</dbReference>
<reference evidence="2 3" key="1">
    <citation type="journal article" date="2015" name="Nature">
        <title>rRNA introns, odd ribosomes, and small enigmatic genomes across a large radiation of phyla.</title>
        <authorList>
            <person name="Brown C.T."/>
            <person name="Hug L.A."/>
            <person name="Thomas B.C."/>
            <person name="Sharon I."/>
            <person name="Castelle C.J."/>
            <person name="Singh A."/>
            <person name="Wilkins M.J."/>
            <person name="Williams K.H."/>
            <person name="Banfield J.F."/>
        </authorList>
    </citation>
    <scope>NUCLEOTIDE SEQUENCE [LARGE SCALE GENOMIC DNA]</scope>
</reference>
<keyword evidence="2" id="KW-0489">Methyltransferase</keyword>
<name>A0A0G0WNM5_9BACT</name>
<accession>A0A0G0WNM5</accession>
<dbReference type="Gene3D" id="3.40.50.150">
    <property type="entry name" value="Vaccinia Virus protein VP39"/>
    <property type="match status" value="1"/>
</dbReference>
<dbReference type="SUPFAM" id="SSF53335">
    <property type="entry name" value="S-adenosyl-L-methionine-dependent methyltransferases"/>
    <property type="match status" value="1"/>
</dbReference>
<dbReference type="GO" id="GO:0032259">
    <property type="term" value="P:methylation"/>
    <property type="evidence" value="ECO:0007669"/>
    <property type="project" value="UniProtKB-KW"/>
</dbReference>
<evidence type="ECO:0000313" key="2">
    <source>
        <dbReference type="EMBL" id="KKS13667.1"/>
    </source>
</evidence>
<organism evidence="2 3">
    <name type="scientific">Candidatus Magasanikbacteria bacterium GW2011_GWA2_41_55</name>
    <dbReference type="NCBI Taxonomy" id="1619038"/>
    <lineage>
        <taxon>Bacteria</taxon>
        <taxon>Candidatus Magasanikiibacteriota</taxon>
    </lineage>
</organism>
<keyword evidence="2" id="KW-0808">Transferase</keyword>
<dbReference type="PANTHER" id="PTHR43591">
    <property type="entry name" value="METHYLTRANSFERASE"/>
    <property type="match status" value="1"/>
</dbReference>
<evidence type="ECO:0000259" key="1">
    <source>
        <dbReference type="Pfam" id="PF08241"/>
    </source>
</evidence>
<comment type="caution">
    <text evidence="2">The sequence shown here is derived from an EMBL/GenBank/DDBJ whole genome shotgun (WGS) entry which is preliminary data.</text>
</comment>
<dbReference type="Proteomes" id="UP000034299">
    <property type="component" value="Unassembled WGS sequence"/>
</dbReference>
<dbReference type="EMBL" id="LCBP01000001">
    <property type="protein sequence ID" value="KKS13667.1"/>
    <property type="molecule type" value="Genomic_DNA"/>
</dbReference>
<dbReference type="PANTHER" id="PTHR43591:SF24">
    <property type="entry name" value="2-METHOXY-6-POLYPRENYL-1,4-BENZOQUINOL METHYLASE, MITOCHONDRIAL"/>
    <property type="match status" value="1"/>
</dbReference>
<evidence type="ECO:0000313" key="3">
    <source>
        <dbReference type="Proteomes" id="UP000034299"/>
    </source>
</evidence>
<dbReference type="Pfam" id="PF08241">
    <property type="entry name" value="Methyltransf_11"/>
    <property type="match status" value="1"/>
</dbReference>
<dbReference type="AlphaFoldDB" id="A0A0G0WNM5"/>
<feature type="domain" description="Methyltransferase type 11" evidence="1">
    <location>
        <begin position="68"/>
        <end position="115"/>
    </location>
</feature>
<protein>
    <submittedName>
        <fullName evidence="2">Methyltransferase type 11</fullName>
    </submittedName>
</protein>